<dbReference type="GO" id="GO:0008270">
    <property type="term" value="F:zinc ion binding"/>
    <property type="evidence" value="ECO:0007669"/>
    <property type="project" value="UniProtKB-KW"/>
</dbReference>
<evidence type="ECO:0000256" key="15">
    <source>
        <dbReference type="ARBA" id="ARBA00023329"/>
    </source>
</evidence>
<dbReference type="SUPFAM" id="SSF57863">
    <property type="entry name" value="ArfGap/RecO-like zinc finger"/>
    <property type="match status" value="1"/>
</dbReference>
<reference evidence="21" key="1">
    <citation type="submission" date="2025-08" db="UniProtKB">
        <authorList>
            <consortium name="Ensembl"/>
        </authorList>
    </citation>
    <scope>IDENTIFICATION</scope>
</reference>
<keyword evidence="8 18" id="KW-0863">Zinc-finger</keyword>
<dbReference type="GO" id="GO:0031410">
    <property type="term" value="C:cytoplasmic vesicle"/>
    <property type="evidence" value="ECO:0007669"/>
    <property type="project" value="UniProtKB-SubCell"/>
</dbReference>
<feature type="region of interest" description="Disordered" evidence="19">
    <location>
        <begin position="459"/>
        <end position="488"/>
    </location>
</feature>
<feature type="compositionally biased region" description="Polar residues" evidence="19">
    <location>
        <begin position="463"/>
        <end position="475"/>
    </location>
</feature>
<keyword evidence="14" id="KW-0539">Nucleus</keyword>
<comment type="subcellular location">
    <subcellularLocation>
        <location evidence="2">Cytoplasmic vesicle</location>
    </subcellularLocation>
    <subcellularLocation>
        <location evidence="1">Nucleus</location>
    </subcellularLocation>
</comment>
<evidence type="ECO:0000256" key="1">
    <source>
        <dbReference type="ARBA" id="ARBA00004123"/>
    </source>
</evidence>
<evidence type="ECO:0000256" key="5">
    <source>
        <dbReference type="ARBA" id="ARBA00022553"/>
    </source>
</evidence>
<dbReference type="CDD" id="cd08857">
    <property type="entry name" value="ArfGap_AGFG1"/>
    <property type="match status" value="1"/>
</dbReference>
<evidence type="ECO:0000313" key="22">
    <source>
        <dbReference type="Proteomes" id="UP000694728"/>
    </source>
</evidence>
<name>A0A8D1HPF4_PIG</name>
<dbReference type="InterPro" id="IPR052248">
    <property type="entry name" value="Arf-GAP_FG-repeat_protein"/>
</dbReference>
<dbReference type="PRINTS" id="PR00405">
    <property type="entry name" value="REVINTRACTNG"/>
</dbReference>
<dbReference type="Gene3D" id="3.30.450.50">
    <property type="entry name" value="Longin domain"/>
    <property type="match status" value="1"/>
</dbReference>
<evidence type="ECO:0000256" key="4">
    <source>
        <dbReference type="ARBA" id="ARBA00022473"/>
    </source>
</evidence>
<feature type="region of interest" description="Disordered" evidence="19">
    <location>
        <begin position="168"/>
        <end position="193"/>
    </location>
</feature>
<keyword evidence="15" id="KW-0968">Cytoplasmic vesicle</keyword>
<dbReference type="AlphaFoldDB" id="A0A8D1HPF4"/>
<evidence type="ECO:0000256" key="11">
    <source>
        <dbReference type="ARBA" id="ARBA00022871"/>
    </source>
</evidence>
<evidence type="ECO:0000256" key="12">
    <source>
        <dbReference type="ARBA" id="ARBA00023125"/>
    </source>
</evidence>
<dbReference type="Pfam" id="PF01412">
    <property type="entry name" value="ArfGap"/>
    <property type="match status" value="1"/>
</dbReference>
<keyword evidence="12" id="KW-0238">DNA-binding</keyword>
<evidence type="ECO:0000256" key="3">
    <source>
        <dbReference type="ARBA" id="ARBA00022448"/>
    </source>
</evidence>
<evidence type="ECO:0000313" key="21">
    <source>
        <dbReference type="Ensembl" id="ENSSSCP00045022621.1"/>
    </source>
</evidence>
<keyword evidence="6" id="KW-0479">Metal-binding</keyword>
<keyword evidence="10" id="KW-0862">Zinc</keyword>
<feature type="compositionally biased region" description="Basic and acidic residues" evidence="19">
    <location>
        <begin position="479"/>
        <end position="488"/>
    </location>
</feature>
<evidence type="ECO:0000256" key="17">
    <source>
        <dbReference type="ARBA" id="ARBA00078983"/>
    </source>
</evidence>
<dbReference type="InterPro" id="IPR001164">
    <property type="entry name" value="ArfGAP_dom"/>
</dbReference>
<dbReference type="Ensembl" id="ENSSSCT00045032670.1">
    <property type="protein sequence ID" value="ENSSSCP00045022621.1"/>
    <property type="gene ID" value="ENSSSCG00045018688.1"/>
</dbReference>
<dbReference type="PANTHER" id="PTHR46134:SF1">
    <property type="entry name" value="ARF-GAP DOMAIN AND FG REPEAT-CONTAINING PROTEIN 1"/>
    <property type="match status" value="1"/>
</dbReference>
<accession>A0A8D1HPF4</accession>
<dbReference type="FunFam" id="3.30.450.50:FF:000005">
    <property type="entry name" value="arf-GAP domain and FG repeat-containing protein 1"/>
    <property type="match status" value="1"/>
</dbReference>
<gene>
    <name evidence="21" type="primary">AGFG1</name>
</gene>
<dbReference type="GO" id="GO:0003677">
    <property type="term" value="F:DNA binding"/>
    <property type="evidence" value="ECO:0007669"/>
    <property type="project" value="UniProtKB-KW"/>
</dbReference>
<evidence type="ECO:0000256" key="19">
    <source>
        <dbReference type="SAM" id="MobiDB-lite"/>
    </source>
</evidence>
<keyword evidence="3" id="KW-0813">Transport</keyword>
<dbReference type="GO" id="GO:0005634">
    <property type="term" value="C:nucleus"/>
    <property type="evidence" value="ECO:0007669"/>
    <property type="project" value="UniProtKB-SubCell"/>
</dbReference>
<evidence type="ECO:0000256" key="9">
    <source>
        <dbReference type="ARBA" id="ARBA00022782"/>
    </source>
</evidence>
<dbReference type="PANTHER" id="PTHR46134">
    <property type="entry name" value="DRONGO, ISOFORM F"/>
    <property type="match status" value="1"/>
</dbReference>
<keyword evidence="11" id="KW-0744">Spermatogenesis</keyword>
<dbReference type="InterPro" id="IPR037278">
    <property type="entry name" value="ARFGAP/RecO"/>
</dbReference>
<protein>
    <recommendedName>
        <fullName evidence="16">Arf-GAP domain and FG repeat-containing protein 1</fullName>
    </recommendedName>
    <alternativeName>
        <fullName evidence="17">Nucleoporin-like protein RIP</fullName>
    </alternativeName>
</protein>
<sequence>MAASAKRKQEEKHLKMLRDMTGLPHNRKCFDCDQRGPTYVNMTVGSFVCTSCSGSLRGLNPPHRVKSISMTTFTQQEIEFLQKHGNEVCKQIWLGLFDDRSSAIPDFRDPQKVKEFLQEKYEKKRWYVPPEQAKVVASVHASISGSSASSTSSTPEVKPLKSLLGDSAPALHLNKGTPTQSPVVGRSQGQQQEKKQFDLLSDLGSDIFAAPAPQSTATANFANFAHFNSHADEQPKSRKRLTRLFCLHPPAQNSANADFANFDAFGQSSGSSNFGGFPTASHSSFQPQTTGGSAGSVNANFAHFDNFPKSSSADFGTFNTSQSHQTASAVSKVSANKAGVQTTDKYAALANLDNIFSAGQGGDQGSGFGATGKAPVGSVVSVPSQSSASSDKYAALAELDSVFSSAATSSNAYTSTSNASSNVFGTVPVGASAQTQPASSSVPAPFGATPSTNPFVAAAGPSVASSTNPFQTNARGATGKKEIQSIEW</sequence>
<keyword evidence="5" id="KW-0597">Phosphoprotein</keyword>
<feature type="domain" description="Arf-GAP" evidence="20">
    <location>
        <begin position="11"/>
        <end position="135"/>
    </location>
</feature>
<evidence type="ECO:0000259" key="20">
    <source>
        <dbReference type="PROSITE" id="PS50115"/>
    </source>
</evidence>
<evidence type="ECO:0000256" key="18">
    <source>
        <dbReference type="PROSITE-ProRule" id="PRU00288"/>
    </source>
</evidence>
<dbReference type="InterPro" id="IPR038508">
    <property type="entry name" value="ArfGAP_dom_sf"/>
</dbReference>
<dbReference type="FunFam" id="1.10.220.150:FF:000005">
    <property type="entry name" value="Arf-GAP domain and FG repeat-containing protein 1"/>
    <property type="match status" value="1"/>
</dbReference>
<dbReference type="Proteomes" id="UP000694728">
    <property type="component" value="Unplaced"/>
</dbReference>
<dbReference type="SMART" id="SM00105">
    <property type="entry name" value="ArfGap"/>
    <property type="match status" value="1"/>
</dbReference>
<dbReference type="PROSITE" id="PS50115">
    <property type="entry name" value="ARFGAP"/>
    <property type="match status" value="1"/>
</dbReference>
<organism evidence="21 22">
    <name type="scientific">Sus scrofa</name>
    <name type="common">Pig</name>
    <dbReference type="NCBI Taxonomy" id="9823"/>
    <lineage>
        <taxon>Eukaryota</taxon>
        <taxon>Metazoa</taxon>
        <taxon>Chordata</taxon>
        <taxon>Craniata</taxon>
        <taxon>Vertebrata</taxon>
        <taxon>Euteleostomi</taxon>
        <taxon>Mammalia</taxon>
        <taxon>Eutheria</taxon>
        <taxon>Laurasiatheria</taxon>
        <taxon>Artiodactyla</taxon>
        <taxon>Suina</taxon>
        <taxon>Suidae</taxon>
        <taxon>Sus</taxon>
    </lineage>
</organism>
<keyword evidence="4" id="KW-0217">Developmental protein</keyword>
<evidence type="ECO:0000256" key="13">
    <source>
        <dbReference type="ARBA" id="ARBA00023180"/>
    </source>
</evidence>
<evidence type="ECO:0000256" key="8">
    <source>
        <dbReference type="ARBA" id="ARBA00022771"/>
    </source>
</evidence>
<dbReference type="GO" id="GO:0005096">
    <property type="term" value="F:GTPase activator activity"/>
    <property type="evidence" value="ECO:0007669"/>
    <property type="project" value="InterPro"/>
</dbReference>
<evidence type="ECO:0000256" key="7">
    <source>
        <dbReference type="ARBA" id="ARBA00022737"/>
    </source>
</evidence>
<keyword evidence="7" id="KW-0677">Repeat</keyword>
<feature type="compositionally biased region" description="Polar residues" evidence="19">
    <location>
        <begin position="176"/>
        <end position="191"/>
    </location>
</feature>
<evidence type="ECO:0000256" key="10">
    <source>
        <dbReference type="ARBA" id="ARBA00022833"/>
    </source>
</evidence>
<proteinExistence type="predicted"/>
<keyword evidence="9" id="KW-0221">Differentiation</keyword>
<dbReference type="Gene3D" id="1.10.220.150">
    <property type="entry name" value="Arf GTPase activating protein"/>
    <property type="match status" value="1"/>
</dbReference>
<keyword evidence="13" id="KW-0325">Glycoprotein</keyword>
<evidence type="ECO:0000256" key="16">
    <source>
        <dbReference type="ARBA" id="ARBA00069633"/>
    </source>
</evidence>
<evidence type="ECO:0000256" key="6">
    <source>
        <dbReference type="ARBA" id="ARBA00022723"/>
    </source>
</evidence>
<evidence type="ECO:0000256" key="14">
    <source>
        <dbReference type="ARBA" id="ARBA00023242"/>
    </source>
</evidence>
<evidence type="ECO:0000256" key="2">
    <source>
        <dbReference type="ARBA" id="ARBA00004541"/>
    </source>
</evidence>
<dbReference type="GO" id="GO:0030154">
    <property type="term" value="P:cell differentiation"/>
    <property type="evidence" value="ECO:0007669"/>
    <property type="project" value="UniProtKB-KW"/>
</dbReference>
<dbReference type="GO" id="GO:0007283">
    <property type="term" value="P:spermatogenesis"/>
    <property type="evidence" value="ECO:0007669"/>
    <property type="project" value="UniProtKB-KW"/>
</dbReference>